<evidence type="ECO:0000259" key="11">
    <source>
        <dbReference type="Pfam" id="PF01113"/>
    </source>
</evidence>
<evidence type="ECO:0000313" key="14">
    <source>
        <dbReference type="Proteomes" id="UP000579281"/>
    </source>
</evidence>
<dbReference type="InterPro" id="IPR022663">
    <property type="entry name" value="DapB_C"/>
</dbReference>
<dbReference type="Pfam" id="PF05173">
    <property type="entry name" value="DapB_C"/>
    <property type="match status" value="1"/>
</dbReference>
<keyword evidence="5 9" id="KW-0220">Diaminopimelate biosynthesis</keyword>
<comment type="catalytic activity">
    <reaction evidence="9">
        <text>(S)-2,3,4,5-tetrahydrodipicolinate + NAD(+) + H2O = (2S,4S)-4-hydroxy-2,3,4,5-tetrahydrodipicolinate + NADH + H(+)</text>
        <dbReference type="Rhea" id="RHEA:35323"/>
        <dbReference type="ChEBI" id="CHEBI:15377"/>
        <dbReference type="ChEBI" id="CHEBI:15378"/>
        <dbReference type="ChEBI" id="CHEBI:16845"/>
        <dbReference type="ChEBI" id="CHEBI:57540"/>
        <dbReference type="ChEBI" id="CHEBI:57945"/>
        <dbReference type="ChEBI" id="CHEBI:67139"/>
        <dbReference type="EC" id="1.17.1.8"/>
    </reaction>
</comment>
<dbReference type="EC" id="1.17.1.8" evidence="9 10"/>
<comment type="caution">
    <text evidence="13">The sequence shown here is derived from an EMBL/GenBank/DDBJ whole genome shotgun (WGS) entry which is preliminary data.</text>
</comment>
<feature type="domain" description="Dihydrodipicolinate reductase N-terminal" evidence="11">
    <location>
        <begin position="2"/>
        <end position="113"/>
    </location>
</feature>
<evidence type="ECO:0000256" key="5">
    <source>
        <dbReference type="ARBA" id="ARBA00022915"/>
    </source>
</evidence>
<dbReference type="GO" id="GO:0019877">
    <property type="term" value="P:diaminopimelate biosynthetic process"/>
    <property type="evidence" value="ECO:0007669"/>
    <property type="project" value="UniProtKB-UniRule"/>
</dbReference>
<dbReference type="CDD" id="cd02274">
    <property type="entry name" value="DHDPR_N"/>
    <property type="match status" value="1"/>
</dbReference>
<keyword evidence="2 9" id="KW-0963">Cytoplasm</keyword>
<dbReference type="GO" id="GO:0051287">
    <property type="term" value="F:NAD binding"/>
    <property type="evidence" value="ECO:0007669"/>
    <property type="project" value="UniProtKB-UniRule"/>
</dbReference>
<dbReference type="EMBL" id="JACHEN010000035">
    <property type="protein sequence ID" value="MBB6218277.1"/>
    <property type="molecule type" value="Genomic_DNA"/>
</dbReference>
<comment type="caution">
    <text evidence="9">Was originally thought to be a dihydrodipicolinate reductase (DHDPR), catalyzing the conversion of dihydrodipicolinate to tetrahydrodipicolinate. However, it was shown in E.coli that the substrate of the enzymatic reaction is not dihydrodipicolinate (DHDP) but in fact (2S,4S)-4-hydroxy-2,3,4,5-tetrahydrodipicolinic acid (HTPA), the product released by the DapA-catalyzed reaction.</text>
</comment>
<dbReference type="AlphaFoldDB" id="A0A841KY49"/>
<sequence length="255" mass="27742">MMKVILHGCNGKMGRVLVKLMKEDPEIEIVAGIDHNPEKYMNTFPVYGQAGACKEKGDVIIDFSHHSALSALIDYCISTKTPLVTATTGLSGEDFTKLVDCSKDVPIFHSANMSVGINLVTDLVARAGKTLGSSFDIEVIEKHHNKKVDSPSGTAFMLVNAINEAFENNKEFIYGRHGKTDVRKDTHIGIHAVRGGTIVGEHTVIFAGPDEIIEITHTALSKDIFGLGAIQAAKFITKQTPGFYNMNSIIQQNTI</sequence>
<evidence type="ECO:0000256" key="10">
    <source>
        <dbReference type="NCBIfam" id="TIGR00036"/>
    </source>
</evidence>
<comment type="subcellular location">
    <subcellularLocation>
        <location evidence="9">Cytoplasm</location>
    </subcellularLocation>
</comment>
<gene>
    <name evidence="9" type="primary">dapB</name>
    <name evidence="13" type="ORF">HNQ80_004436</name>
</gene>
<dbReference type="InterPro" id="IPR022664">
    <property type="entry name" value="DapB_N_CS"/>
</dbReference>
<dbReference type="SUPFAM" id="SSF55347">
    <property type="entry name" value="Glyceraldehyde-3-phosphate dehydrogenase-like, C-terminal domain"/>
    <property type="match status" value="1"/>
</dbReference>
<dbReference type="PIRSF" id="PIRSF000161">
    <property type="entry name" value="DHPR"/>
    <property type="match status" value="1"/>
</dbReference>
<dbReference type="SUPFAM" id="SSF51735">
    <property type="entry name" value="NAD(P)-binding Rossmann-fold domains"/>
    <property type="match status" value="1"/>
</dbReference>
<reference evidence="13 14" key="1">
    <citation type="submission" date="2020-08" db="EMBL/GenBank/DDBJ databases">
        <title>Genomic Encyclopedia of Type Strains, Phase IV (KMG-IV): sequencing the most valuable type-strain genomes for metagenomic binning, comparative biology and taxonomic classification.</title>
        <authorList>
            <person name="Goeker M."/>
        </authorList>
    </citation>
    <scope>NUCLEOTIDE SEQUENCE [LARGE SCALE GENOMIC DNA]</scope>
    <source>
        <strain evidence="13 14">DSM 103526</strain>
    </source>
</reference>
<keyword evidence="14" id="KW-1185">Reference proteome</keyword>
<feature type="binding site" evidence="9">
    <location>
        <begin position="153"/>
        <end position="154"/>
    </location>
    <ligand>
        <name>(S)-2,3,4,5-tetrahydrodipicolinate</name>
        <dbReference type="ChEBI" id="CHEBI:16845"/>
    </ligand>
</feature>
<feature type="binding site" evidence="9">
    <location>
        <position position="144"/>
    </location>
    <ligand>
        <name>(S)-2,3,4,5-tetrahydrodipicolinate</name>
        <dbReference type="ChEBI" id="CHEBI:16845"/>
    </ligand>
</feature>
<comment type="pathway">
    <text evidence="9">Amino-acid biosynthesis; L-lysine biosynthesis via DAP pathway; (S)-tetrahydrodipicolinate from L-aspartate: step 4/4.</text>
</comment>
<comment type="caution">
    <text evidence="9">Lacks conserved residue(s) required for the propagation of feature annotation.</text>
</comment>
<evidence type="ECO:0000256" key="3">
    <source>
        <dbReference type="ARBA" id="ARBA00022605"/>
    </source>
</evidence>
<evidence type="ECO:0000256" key="6">
    <source>
        <dbReference type="ARBA" id="ARBA00023002"/>
    </source>
</evidence>
<evidence type="ECO:0000256" key="8">
    <source>
        <dbReference type="ARBA" id="ARBA00023154"/>
    </source>
</evidence>
<dbReference type="Gene3D" id="3.40.50.720">
    <property type="entry name" value="NAD(P)-binding Rossmann-like Domain"/>
    <property type="match status" value="1"/>
</dbReference>
<evidence type="ECO:0000256" key="4">
    <source>
        <dbReference type="ARBA" id="ARBA00022857"/>
    </source>
</evidence>
<feature type="domain" description="Dihydrodipicolinate reductase C-terminal" evidence="12">
    <location>
        <begin position="116"/>
        <end position="249"/>
    </location>
</feature>
<evidence type="ECO:0000313" key="13">
    <source>
        <dbReference type="EMBL" id="MBB6218277.1"/>
    </source>
</evidence>
<keyword evidence="3 9" id="KW-0028">Amino-acid biosynthesis</keyword>
<keyword evidence="8 9" id="KW-0457">Lysine biosynthesis</keyword>
<evidence type="ECO:0000259" key="12">
    <source>
        <dbReference type="Pfam" id="PF05173"/>
    </source>
</evidence>
<dbReference type="GO" id="GO:0008839">
    <property type="term" value="F:4-hydroxy-tetrahydrodipicolinate reductase"/>
    <property type="evidence" value="ECO:0007669"/>
    <property type="project" value="UniProtKB-UniRule"/>
</dbReference>
<comment type="similarity">
    <text evidence="1 9">Belongs to the DapB family.</text>
</comment>
<dbReference type="PANTHER" id="PTHR20836:SF7">
    <property type="entry name" value="4-HYDROXY-TETRAHYDRODIPICOLINATE REDUCTASE"/>
    <property type="match status" value="1"/>
</dbReference>
<dbReference type="Gene3D" id="3.30.360.10">
    <property type="entry name" value="Dihydrodipicolinate Reductase, domain 2"/>
    <property type="match status" value="1"/>
</dbReference>
<dbReference type="PROSITE" id="PS01298">
    <property type="entry name" value="DAPB"/>
    <property type="match status" value="1"/>
</dbReference>
<keyword evidence="6 9" id="KW-0560">Oxidoreductase</keyword>
<dbReference type="HAMAP" id="MF_00102">
    <property type="entry name" value="DapB"/>
    <property type="match status" value="1"/>
</dbReference>
<dbReference type="GO" id="GO:0009089">
    <property type="term" value="P:lysine biosynthetic process via diaminopimelate"/>
    <property type="evidence" value="ECO:0007669"/>
    <property type="project" value="UniProtKB-UniRule"/>
</dbReference>
<evidence type="ECO:0000256" key="1">
    <source>
        <dbReference type="ARBA" id="ARBA00006642"/>
    </source>
</evidence>
<dbReference type="GO" id="GO:0050661">
    <property type="term" value="F:NADP binding"/>
    <property type="evidence" value="ECO:0007669"/>
    <property type="project" value="UniProtKB-UniRule"/>
</dbReference>
<dbReference type="InterPro" id="IPR023940">
    <property type="entry name" value="DHDPR_bac"/>
</dbReference>
<protein>
    <recommendedName>
        <fullName evidence="9 10">4-hydroxy-tetrahydrodipicolinate reductase</fullName>
        <shortName evidence="9">HTPA reductase</shortName>
        <ecNumber evidence="9 10">1.17.1.8</ecNumber>
    </recommendedName>
</protein>
<evidence type="ECO:0000256" key="9">
    <source>
        <dbReference type="HAMAP-Rule" id="MF_00102"/>
    </source>
</evidence>
<dbReference type="NCBIfam" id="TIGR00036">
    <property type="entry name" value="dapB"/>
    <property type="match status" value="1"/>
</dbReference>
<dbReference type="GO" id="GO:0016726">
    <property type="term" value="F:oxidoreductase activity, acting on CH or CH2 groups, NAD or NADP as acceptor"/>
    <property type="evidence" value="ECO:0007669"/>
    <property type="project" value="UniProtKB-UniRule"/>
</dbReference>
<feature type="active site" description="Proton donor" evidence="9">
    <location>
        <position position="147"/>
    </location>
</feature>
<comment type="subunit">
    <text evidence="9">Homotetramer.</text>
</comment>
<evidence type="ECO:0000256" key="7">
    <source>
        <dbReference type="ARBA" id="ARBA00023027"/>
    </source>
</evidence>
<feature type="binding site" evidence="9">
    <location>
        <begin position="86"/>
        <end position="88"/>
    </location>
    <ligand>
        <name>NAD(+)</name>
        <dbReference type="ChEBI" id="CHEBI:57540"/>
    </ligand>
</feature>
<dbReference type="Proteomes" id="UP000579281">
    <property type="component" value="Unassembled WGS sequence"/>
</dbReference>
<dbReference type="FunFam" id="3.30.360.10:FF:000004">
    <property type="entry name" value="4-hydroxy-tetrahydrodipicolinate reductase"/>
    <property type="match status" value="1"/>
</dbReference>
<comment type="catalytic activity">
    <reaction evidence="9">
        <text>(S)-2,3,4,5-tetrahydrodipicolinate + NADP(+) + H2O = (2S,4S)-4-hydroxy-2,3,4,5-tetrahydrodipicolinate + NADPH + H(+)</text>
        <dbReference type="Rhea" id="RHEA:35331"/>
        <dbReference type="ChEBI" id="CHEBI:15377"/>
        <dbReference type="ChEBI" id="CHEBI:15378"/>
        <dbReference type="ChEBI" id="CHEBI:16845"/>
        <dbReference type="ChEBI" id="CHEBI:57783"/>
        <dbReference type="ChEBI" id="CHEBI:58349"/>
        <dbReference type="ChEBI" id="CHEBI:67139"/>
        <dbReference type="EC" id="1.17.1.8"/>
    </reaction>
</comment>
<dbReference type="InterPro" id="IPR000846">
    <property type="entry name" value="DapB_N"/>
</dbReference>
<accession>A0A841KY49</accession>
<name>A0A841KY49_9FIRM</name>
<dbReference type="InterPro" id="IPR036291">
    <property type="entry name" value="NAD(P)-bd_dom_sf"/>
</dbReference>
<evidence type="ECO:0000256" key="2">
    <source>
        <dbReference type="ARBA" id="ARBA00022490"/>
    </source>
</evidence>
<comment type="function">
    <text evidence="9">Catalyzes the conversion of 4-hydroxy-tetrahydrodipicolinate (HTPA) to tetrahydrodipicolinate.</text>
</comment>
<proteinExistence type="inferred from homology"/>
<organism evidence="13 14">
    <name type="scientific">Anaerosolibacter carboniphilus</name>
    <dbReference type="NCBI Taxonomy" id="1417629"/>
    <lineage>
        <taxon>Bacteria</taxon>
        <taxon>Bacillati</taxon>
        <taxon>Bacillota</taxon>
        <taxon>Clostridia</taxon>
        <taxon>Peptostreptococcales</taxon>
        <taxon>Thermotaleaceae</taxon>
        <taxon>Anaerosolibacter</taxon>
    </lineage>
</organism>
<feature type="active site" description="Proton donor/acceptor" evidence="9">
    <location>
        <position position="143"/>
    </location>
</feature>
<feature type="binding site" evidence="9">
    <location>
        <begin position="110"/>
        <end position="113"/>
    </location>
    <ligand>
        <name>NAD(+)</name>
        <dbReference type="ChEBI" id="CHEBI:57540"/>
    </ligand>
</feature>
<keyword evidence="4 9" id="KW-0521">NADP</keyword>
<keyword evidence="7 9" id="KW-0520">NAD</keyword>
<dbReference type="GO" id="GO:0005829">
    <property type="term" value="C:cytosol"/>
    <property type="evidence" value="ECO:0007669"/>
    <property type="project" value="TreeGrafter"/>
</dbReference>
<dbReference type="PANTHER" id="PTHR20836">
    <property type="entry name" value="DIHYDRODIPICOLINATE REDUCTASE"/>
    <property type="match status" value="1"/>
</dbReference>
<dbReference type="Pfam" id="PF01113">
    <property type="entry name" value="DapB_N"/>
    <property type="match status" value="1"/>
</dbReference>
<feature type="binding site" evidence="9">
    <location>
        <begin position="8"/>
        <end position="13"/>
    </location>
    <ligand>
        <name>NAD(+)</name>
        <dbReference type="ChEBI" id="CHEBI:57540"/>
    </ligand>
</feature>
<dbReference type="UniPathway" id="UPA00034">
    <property type="reaction ID" value="UER00018"/>
</dbReference>